<keyword evidence="2" id="KW-1133">Transmembrane helix</keyword>
<gene>
    <name evidence="3" type="ORF">QF206_11125</name>
</gene>
<keyword evidence="1" id="KW-0175">Coiled coil</keyword>
<name>A0AAW6T6R5_9MICO</name>
<keyword evidence="2" id="KW-0472">Membrane</keyword>
<keyword evidence="4" id="KW-1185">Reference proteome</keyword>
<dbReference type="AlphaFoldDB" id="A0AAW6T6R5"/>
<feature type="coiled-coil region" evidence="1">
    <location>
        <begin position="55"/>
        <end position="82"/>
    </location>
</feature>
<dbReference type="EMBL" id="JASATX010000005">
    <property type="protein sequence ID" value="MDI2099515.1"/>
    <property type="molecule type" value="Genomic_DNA"/>
</dbReference>
<dbReference type="RefSeq" id="WP_281489308.1">
    <property type="nucleotide sequence ID" value="NZ_CP159582.1"/>
</dbReference>
<reference evidence="3 4" key="1">
    <citation type="submission" date="2023-04" db="EMBL/GenBank/DDBJ databases">
        <title>Klugiella caeni sp. nov. isolated from the sludge of biochemical tank.</title>
        <authorList>
            <person name="Geng K."/>
        </authorList>
    </citation>
    <scope>NUCLEOTIDE SEQUENCE [LARGE SCALE GENOMIC DNA]</scope>
    <source>
        <strain evidence="3 4">YN-L-19</strain>
    </source>
</reference>
<evidence type="ECO:0000256" key="1">
    <source>
        <dbReference type="SAM" id="Coils"/>
    </source>
</evidence>
<dbReference type="InterPro" id="IPR007060">
    <property type="entry name" value="FtsL/DivIC"/>
</dbReference>
<organism evidence="3 4">
    <name type="scientific">Ruicaihuangia caeni</name>
    <dbReference type="NCBI Taxonomy" id="3042517"/>
    <lineage>
        <taxon>Bacteria</taxon>
        <taxon>Bacillati</taxon>
        <taxon>Actinomycetota</taxon>
        <taxon>Actinomycetes</taxon>
        <taxon>Micrococcales</taxon>
        <taxon>Microbacteriaceae</taxon>
        <taxon>Ruicaihuangia</taxon>
    </lineage>
</organism>
<dbReference type="Pfam" id="PF04977">
    <property type="entry name" value="DivIC"/>
    <property type="match status" value="1"/>
</dbReference>
<protein>
    <submittedName>
        <fullName evidence="3">Septum formation initiator family protein</fullName>
    </submittedName>
</protein>
<sequence>MSRRPTSRRFSVSVPGADTPAGAWLRGIRLPGFAVSMLFLLVAAIIVLAPSLRLLIEQQQDLAALREAVAKQQAEVEHLEEELARWDDPAYLEAQARSRLYYVYPGEISYLVIDDGQTPVTADGLPISDEIQTTEVDWLRMLTTSIFTAATTIAPPAELAPPTQGAP</sequence>
<proteinExistence type="predicted"/>
<comment type="caution">
    <text evidence="3">The sequence shown here is derived from an EMBL/GenBank/DDBJ whole genome shotgun (WGS) entry which is preliminary data.</text>
</comment>
<evidence type="ECO:0000313" key="3">
    <source>
        <dbReference type="EMBL" id="MDI2099515.1"/>
    </source>
</evidence>
<keyword evidence="2" id="KW-0812">Transmembrane</keyword>
<evidence type="ECO:0000256" key="2">
    <source>
        <dbReference type="SAM" id="Phobius"/>
    </source>
</evidence>
<dbReference type="Proteomes" id="UP001321506">
    <property type="component" value="Unassembled WGS sequence"/>
</dbReference>
<feature type="transmembrane region" description="Helical" evidence="2">
    <location>
        <begin position="33"/>
        <end position="56"/>
    </location>
</feature>
<accession>A0AAW6T6R5</accession>
<evidence type="ECO:0000313" key="4">
    <source>
        <dbReference type="Proteomes" id="UP001321506"/>
    </source>
</evidence>